<dbReference type="PROSITE" id="PS50110">
    <property type="entry name" value="RESPONSE_REGULATORY"/>
    <property type="match status" value="1"/>
</dbReference>
<dbReference type="Pfam" id="PF00072">
    <property type="entry name" value="Response_reg"/>
    <property type="match status" value="1"/>
</dbReference>
<evidence type="ECO:0000256" key="2">
    <source>
        <dbReference type="PROSITE-ProRule" id="PRU00169"/>
    </source>
</evidence>
<dbReference type="PANTHER" id="PTHR44591">
    <property type="entry name" value="STRESS RESPONSE REGULATOR PROTEIN 1"/>
    <property type="match status" value="1"/>
</dbReference>
<evidence type="ECO:0000256" key="3">
    <source>
        <dbReference type="PROSITE-ProRule" id="PRU00339"/>
    </source>
</evidence>
<dbReference type="EMBL" id="GU567956">
    <property type="protein sequence ID" value="ADI21479.1"/>
    <property type="molecule type" value="Genomic_DNA"/>
</dbReference>
<organism evidence="5">
    <name type="scientific">uncultured myxobacterium HF0070_11L13</name>
    <dbReference type="NCBI Taxonomy" id="723554"/>
    <lineage>
        <taxon>Bacteria</taxon>
        <taxon>Pseudomonadati</taxon>
        <taxon>Myxococcota</taxon>
        <taxon>Myxococcia</taxon>
        <taxon>Myxococcales</taxon>
        <taxon>environmental samples</taxon>
    </lineage>
</organism>
<dbReference type="SMART" id="SM00448">
    <property type="entry name" value="REC"/>
    <property type="match status" value="1"/>
</dbReference>
<dbReference type="SMART" id="SM00028">
    <property type="entry name" value="TPR"/>
    <property type="match status" value="3"/>
</dbReference>
<feature type="repeat" description="TPR" evidence="3">
    <location>
        <begin position="344"/>
        <end position="377"/>
    </location>
</feature>
<feature type="repeat" description="TPR" evidence="3">
    <location>
        <begin position="378"/>
        <end position="411"/>
    </location>
</feature>
<dbReference type="InterPro" id="IPR011990">
    <property type="entry name" value="TPR-like_helical_dom_sf"/>
</dbReference>
<dbReference type="GO" id="GO:0000160">
    <property type="term" value="P:phosphorelay signal transduction system"/>
    <property type="evidence" value="ECO:0007669"/>
    <property type="project" value="InterPro"/>
</dbReference>
<keyword evidence="1 2" id="KW-0597">Phosphoprotein</keyword>
<keyword evidence="3" id="KW-0802">TPR repeat</keyword>
<dbReference type="InterPro" id="IPR011006">
    <property type="entry name" value="CheY-like_superfamily"/>
</dbReference>
<feature type="modified residue" description="4-aspartylphosphate" evidence="2">
    <location>
        <position position="256"/>
    </location>
</feature>
<dbReference type="SUPFAM" id="SSF160246">
    <property type="entry name" value="EspE N-terminal domain-like"/>
    <property type="match status" value="1"/>
</dbReference>
<evidence type="ECO:0000256" key="1">
    <source>
        <dbReference type="ARBA" id="ARBA00022553"/>
    </source>
</evidence>
<dbReference type="InterPro" id="IPR001789">
    <property type="entry name" value="Sig_transdc_resp-reg_receiver"/>
</dbReference>
<evidence type="ECO:0000259" key="4">
    <source>
        <dbReference type="PROSITE" id="PS50110"/>
    </source>
</evidence>
<dbReference type="InterPro" id="IPR050595">
    <property type="entry name" value="Bact_response_regulator"/>
</dbReference>
<feature type="domain" description="Response regulatory" evidence="4">
    <location>
        <begin position="207"/>
        <end position="325"/>
    </location>
</feature>
<accession>E7C205</accession>
<dbReference type="SUPFAM" id="SSF52172">
    <property type="entry name" value="CheY-like"/>
    <property type="match status" value="1"/>
</dbReference>
<dbReference type="InterPro" id="IPR007831">
    <property type="entry name" value="T2SS_GspE_N"/>
</dbReference>
<dbReference type="Pfam" id="PF05157">
    <property type="entry name" value="MshEN"/>
    <property type="match status" value="1"/>
</dbReference>
<dbReference type="Pfam" id="PF13432">
    <property type="entry name" value="TPR_16"/>
    <property type="match status" value="1"/>
</dbReference>
<proteinExistence type="predicted"/>
<dbReference type="PROSITE" id="PS50005">
    <property type="entry name" value="TPR"/>
    <property type="match status" value="2"/>
</dbReference>
<dbReference type="SUPFAM" id="SSF48452">
    <property type="entry name" value="TPR-like"/>
    <property type="match status" value="1"/>
</dbReference>
<dbReference type="Gene3D" id="3.30.300.160">
    <property type="entry name" value="Type II secretion system, protein E, N-terminal domain"/>
    <property type="match status" value="1"/>
</dbReference>
<dbReference type="Gene3D" id="3.40.50.2300">
    <property type="match status" value="1"/>
</dbReference>
<evidence type="ECO:0000313" key="5">
    <source>
        <dbReference type="EMBL" id="ADI21479.1"/>
    </source>
</evidence>
<sequence length="459" mass="50046">MDDAEQAKLGELMVRKGVLTRPQLERALTACEPFSLPLASTVLKLGLAEETVLLSLLVEHYEVTGIDLGASVISTSQLSVIPRPVAKSHCVLPLARKGSELLCAVADPGQQSVLDEIAFASGLQVVPFVCLQTRISRTIDAAYSIKKSGQEKWMGDRRVADELHLEFAHPVNSGKTIPIDFDISAEPLEAQRVAQSLPQSDLSTSPLVFIVDEDEEVVELLSAQLESQDVEVITGNQGATVIAQLEKHRPDILVLDSMTSDVSGLEVCAKIKTSPRYQHIPIAVLSSMADGWNIAEDVKRLFHADAFIAKPFQVAYLVRWIEDALHDTGRRERSSELAAAIKNSAQESRRAIALYEAGDLEEAVETARRAVRTDPLDARGHFVLGTILNALGDTFAAIAQYERAVAIAPTAFYPLKNLAIIYERQGFTGKSVEMWVRALGNCPSQAVRQTIKAHLVGLL</sequence>
<dbReference type="InterPro" id="IPR019734">
    <property type="entry name" value="TPR_rpt"/>
</dbReference>
<dbReference type="AlphaFoldDB" id="E7C205"/>
<dbReference type="Gene3D" id="1.25.40.10">
    <property type="entry name" value="Tetratricopeptide repeat domain"/>
    <property type="match status" value="1"/>
</dbReference>
<protein>
    <submittedName>
        <fullName evidence="5">Response regulator containing a CheY-like receiver domain and a GGDEF domain</fullName>
    </submittedName>
</protein>
<reference evidence="5" key="1">
    <citation type="submission" date="2010-01" db="EMBL/GenBank/DDBJ databases">
        <title>Genome fragments of uncultured bacteria from the North Pacific subtropical Gyre.</title>
        <authorList>
            <person name="Pham V.D."/>
            <person name="Delong E.F."/>
        </authorList>
    </citation>
    <scope>NUCLEOTIDE SEQUENCE</scope>
</reference>
<dbReference type="PANTHER" id="PTHR44591:SF3">
    <property type="entry name" value="RESPONSE REGULATORY DOMAIN-CONTAINING PROTEIN"/>
    <property type="match status" value="1"/>
</dbReference>
<name>E7C205_9BACT</name>
<dbReference type="InterPro" id="IPR037257">
    <property type="entry name" value="T2SS_E_N_sf"/>
</dbReference>